<sequence length="60" mass="6523">MVNLHVGVGRVEVAGQAQSRAQQLGINYFAVSVIFSVNGMEEMSMKQYMVMVCSLLAVTV</sequence>
<comment type="caution">
    <text evidence="1">The sequence shown here is derived from an EMBL/GenBank/DDBJ whole genome shotgun (WGS) entry which is preliminary data.</text>
</comment>
<reference evidence="1 2" key="1">
    <citation type="submission" date="2019-06" db="EMBL/GenBank/DDBJ databases">
        <title>A novel bacterium of genus Pontibacter, isolated from marine sediment.</title>
        <authorList>
            <person name="Huang H."/>
            <person name="Mo K."/>
            <person name="Hu Y."/>
        </authorList>
    </citation>
    <scope>NUCLEOTIDE SEQUENCE [LARGE SCALE GENOMIC DNA]</scope>
    <source>
        <strain evidence="1 2">HB172049</strain>
    </source>
</reference>
<organism evidence="1 2">
    <name type="scientific">Pontibacter mangrovi</name>
    <dbReference type="NCBI Taxonomy" id="2589816"/>
    <lineage>
        <taxon>Bacteria</taxon>
        <taxon>Pseudomonadati</taxon>
        <taxon>Bacteroidota</taxon>
        <taxon>Cytophagia</taxon>
        <taxon>Cytophagales</taxon>
        <taxon>Hymenobacteraceae</taxon>
        <taxon>Pontibacter</taxon>
    </lineage>
</organism>
<evidence type="ECO:0000313" key="2">
    <source>
        <dbReference type="Proteomes" id="UP000316727"/>
    </source>
</evidence>
<protein>
    <submittedName>
        <fullName evidence="1">Uncharacterized protein</fullName>
    </submittedName>
</protein>
<keyword evidence="2" id="KW-1185">Reference proteome</keyword>
<proteinExistence type="predicted"/>
<accession>A0A501VVA8</accession>
<evidence type="ECO:0000313" key="1">
    <source>
        <dbReference type="EMBL" id="TPE40010.1"/>
    </source>
</evidence>
<dbReference type="Proteomes" id="UP000316727">
    <property type="component" value="Unassembled WGS sequence"/>
</dbReference>
<name>A0A501VVA8_9BACT</name>
<dbReference type="EMBL" id="VFRQ01000019">
    <property type="protein sequence ID" value="TPE40010.1"/>
    <property type="molecule type" value="Genomic_DNA"/>
</dbReference>
<gene>
    <name evidence="1" type="ORF">FJM65_20585</name>
</gene>
<dbReference type="AlphaFoldDB" id="A0A501VVA8"/>